<feature type="region of interest" description="Disordered" evidence="1">
    <location>
        <begin position="1"/>
        <end position="26"/>
    </location>
</feature>
<dbReference type="AlphaFoldDB" id="U4LIZ2"/>
<proteinExistence type="predicted"/>
<gene>
    <name evidence="2" type="ORF">PCON_10886</name>
</gene>
<accession>U4LIZ2</accession>
<name>U4LIZ2_PYROM</name>
<protein>
    <submittedName>
        <fullName evidence="2">Uncharacterized protein</fullName>
    </submittedName>
</protein>
<evidence type="ECO:0000313" key="3">
    <source>
        <dbReference type="Proteomes" id="UP000018144"/>
    </source>
</evidence>
<sequence>MHRVHPYPPLFGPGQQGYRGLTTSDKSQMKPSELSVIGDEHLQAVRLLYLEYSKFHLREMFCWFCGF</sequence>
<evidence type="ECO:0000313" key="2">
    <source>
        <dbReference type="EMBL" id="CCX31537.1"/>
    </source>
</evidence>
<evidence type="ECO:0000256" key="1">
    <source>
        <dbReference type="SAM" id="MobiDB-lite"/>
    </source>
</evidence>
<dbReference type="EMBL" id="HF935604">
    <property type="protein sequence ID" value="CCX31537.1"/>
    <property type="molecule type" value="Genomic_DNA"/>
</dbReference>
<keyword evidence="3" id="KW-1185">Reference proteome</keyword>
<organism evidence="2 3">
    <name type="scientific">Pyronema omphalodes (strain CBS 100304)</name>
    <name type="common">Pyronema confluens</name>
    <dbReference type="NCBI Taxonomy" id="1076935"/>
    <lineage>
        <taxon>Eukaryota</taxon>
        <taxon>Fungi</taxon>
        <taxon>Dikarya</taxon>
        <taxon>Ascomycota</taxon>
        <taxon>Pezizomycotina</taxon>
        <taxon>Pezizomycetes</taxon>
        <taxon>Pezizales</taxon>
        <taxon>Pyronemataceae</taxon>
        <taxon>Pyronema</taxon>
    </lineage>
</organism>
<dbReference type="Proteomes" id="UP000018144">
    <property type="component" value="Unassembled WGS sequence"/>
</dbReference>
<feature type="compositionally biased region" description="Pro residues" evidence="1">
    <location>
        <begin position="1"/>
        <end position="11"/>
    </location>
</feature>
<reference evidence="2 3" key="1">
    <citation type="journal article" date="2013" name="PLoS Genet.">
        <title>The genome and development-dependent transcriptomes of Pyronema confluens: a window into fungal evolution.</title>
        <authorList>
            <person name="Traeger S."/>
            <person name="Altegoer F."/>
            <person name="Freitag M."/>
            <person name="Gabaldon T."/>
            <person name="Kempken F."/>
            <person name="Kumar A."/>
            <person name="Marcet-Houben M."/>
            <person name="Poggeler S."/>
            <person name="Stajich J.E."/>
            <person name="Nowrousian M."/>
        </authorList>
    </citation>
    <scope>NUCLEOTIDE SEQUENCE [LARGE SCALE GENOMIC DNA]</scope>
    <source>
        <strain evidence="3">CBS 100304</strain>
        <tissue evidence="2">Vegetative mycelium</tissue>
    </source>
</reference>